<gene>
    <name evidence="3" type="ORF">HUT08_22795</name>
</gene>
<dbReference type="RefSeq" id="WP_176163599.1">
    <property type="nucleotide sequence ID" value="NZ_CP054929.1"/>
</dbReference>
<evidence type="ECO:0000256" key="2">
    <source>
        <dbReference type="SAM" id="SignalP"/>
    </source>
</evidence>
<evidence type="ECO:0000256" key="1">
    <source>
        <dbReference type="SAM" id="MobiDB-lite"/>
    </source>
</evidence>
<organism evidence="3 4">
    <name type="scientific">Streptomyces buecherae</name>
    <dbReference type="NCBI Taxonomy" id="2763006"/>
    <lineage>
        <taxon>Bacteria</taxon>
        <taxon>Bacillati</taxon>
        <taxon>Actinomycetota</taxon>
        <taxon>Actinomycetes</taxon>
        <taxon>Kitasatosporales</taxon>
        <taxon>Streptomycetaceae</taxon>
        <taxon>Streptomyces</taxon>
    </lineage>
</organism>
<evidence type="ECO:0000313" key="4">
    <source>
        <dbReference type="Proteomes" id="UP000509303"/>
    </source>
</evidence>
<dbReference type="Proteomes" id="UP000509303">
    <property type="component" value="Chromosome"/>
</dbReference>
<reference evidence="3 4" key="1">
    <citation type="submission" date="2020-06" db="EMBL/GenBank/DDBJ databases">
        <title>Genome mining for natural products.</title>
        <authorList>
            <person name="Zhang B."/>
            <person name="Shi J."/>
            <person name="Ge H."/>
        </authorList>
    </citation>
    <scope>NUCLEOTIDE SEQUENCE [LARGE SCALE GENOMIC DNA]</scope>
    <source>
        <strain evidence="3 4">NA00687</strain>
    </source>
</reference>
<sequence>MSDTRKAGAALAMAAAAVLFAGSFAVADGHTTSAPSDGHVTGVQAHDSDTPPAIPLDGHAS</sequence>
<keyword evidence="2" id="KW-0732">Signal</keyword>
<evidence type="ECO:0008006" key="5">
    <source>
        <dbReference type="Google" id="ProtNLM"/>
    </source>
</evidence>
<feature type="signal peptide" evidence="2">
    <location>
        <begin position="1"/>
        <end position="27"/>
    </location>
</feature>
<accession>A0A7H8NBV9</accession>
<dbReference type="AlphaFoldDB" id="A0A7H8NBV9"/>
<feature type="region of interest" description="Disordered" evidence="1">
    <location>
        <begin position="30"/>
        <end position="61"/>
    </location>
</feature>
<proteinExistence type="predicted"/>
<dbReference type="EMBL" id="CP054929">
    <property type="protein sequence ID" value="QKW51892.1"/>
    <property type="molecule type" value="Genomic_DNA"/>
</dbReference>
<name>A0A7H8NBV9_9ACTN</name>
<evidence type="ECO:0000313" key="3">
    <source>
        <dbReference type="EMBL" id="QKW51892.1"/>
    </source>
</evidence>
<protein>
    <recommendedName>
        <fullName evidence="5">Chaplin</fullName>
    </recommendedName>
</protein>
<feature type="chain" id="PRO_5028959762" description="Chaplin" evidence="2">
    <location>
        <begin position="28"/>
        <end position="61"/>
    </location>
</feature>
<keyword evidence="4" id="KW-1185">Reference proteome</keyword>